<keyword evidence="1" id="KW-0175">Coiled coil</keyword>
<comment type="caution">
    <text evidence="2">The sequence shown here is derived from an EMBL/GenBank/DDBJ whole genome shotgun (WGS) entry which is preliminary data.</text>
</comment>
<organism evidence="2 3">
    <name type="scientific">Pseudobutyrivibrio ruminis</name>
    <dbReference type="NCBI Taxonomy" id="46206"/>
    <lineage>
        <taxon>Bacteria</taxon>
        <taxon>Bacillati</taxon>
        <taxon>Bacillota</taxon>
        <taxon>Clostridia</taxon>
        <taxon>Lachnospirales</taxon>
        <taxon>Lachnospiraceae</taxon>
        <taxon>Pseudobutyrivibrio</taxon>
    </lineage>
</organism>
<proteinExistence type="predicted"/>
<name>A0A927UC23_9FIRM</name>
<evidence type="ECO:0000256" key="1">
    <source>
        <dbReference type="SAM" id="Coils"/>
    </source>
</evidence>
<protein>
    <submittedName>
        <fullName evidence="2">Uncharacterized protein</fullName>
    </submittedName>
</protein>
<gene>
    <name evidence="2" type="ORF">E7272_13820</name>
</gene>
<feature type="coiled-coil region" evidence="1">
    <location>
        <begin position="1"/>
        <end position="32"/>
    </location>
</feature>
<evidence type="ECO:0000313" key="2">
    <source>
        <dbReference type="EMBL" id="MBE5920901.1"/>
    </source>
</evidence>
<accession>A0A927UC23</accession>
<dbReference type="AlphaFoldDB" id="A0A927UC23"/>
<sequence length="265" mass="31488">MEDYKKKLEVQLKQLNSLIKQSNKNIAKYKDVGNGQIHISRCRGNWQYYYIDKELGMRQYMGASQEKTIKKYIQKDYELTLNKKLMALQKRLQKFISVYNINEITDAYDNLSEGRKKYVVPLIESDDMYTERWLEQHPGNQNSFPEKGLYQTNRGEMVRSKSEKIIADALAKYNVPYQYEAMLELGYSTVYPDFVALNLRTRKTVYWEHLGMTSDIEYAVKNFKKIQAYEKYGYWQGRDLITTMESSDEPIDVKLVEEKIREFLL</sequence>
<reference evidence="2" key="1">
    <citation type="submission" date="2019-04" db="EMBL/GenBank/DDBJ databases">
        <title>Evolution of Biomass-Degrading Anaerobic Consortia Revealed by Metagenomics.</title>
        <authorList>
            <person name="Peng X."/>
        </authorList>
    </citation>
    <scope>NUCLEOTIDE SEQUENCE</scope>
    <source>
        <strain evidence="2">SIG311</strain>
    </source>
</reference>
<evidence type="ECO:0000313" key="3">
    <source>
        <dbReference type="Proteomes" id="UP000766246"/>
    </source>
</evidence>
<dbReference type="EMBL" id="SVER01000061">
    <property type="protein sequence ID" value="MBE5920901.1"/>
    <property type="molecule type" value="Genomic_DNA"/>
</dbReference>
<dbReference type="Proteomes" id="UP000766246">
    <property type="component" value="Unassembled WGS sequence"/>
</dbReference>